<dbReference type="Proteomes" id="UP000009282">
    <property type="component" value="Chromosome"/>
</dbReference>
<accession>G4QI98</accession>
<name>G4QI98_GLANF</name>
<evidence type="ECO:0000256" key="1">
    <source>
        <dbReference type="SAM" id="SignalP"/>
    </source>
</evidence>
<dbReference type="Pfam" id="PF05643">
    <property type="entry name" value="GNA1162-like"/>
    <property type="match status" value="1"/>
</dbReference>
<dbReference type="HOGENOM" id="CLU_097432_0_0_6"/>
<dbReference type="InterPro" id="IPR008517">
    <property type="entry name" value="GNA1162-like"/>
</dbReference>
<keyword evidence="3" id="KW-1185">Reference proteome</keyword>
<dbReference type="KEGG" id="gni:GNIT_2615"/>
<dbReference type="PROSITE" id="PS51257">
    <property type="entry name" value="PROKAR_LIPOPROTEIN"/>
    <property type="match status" value="1"/>
</dbReference>
<organism evidence="2 3">
    <name type="scientific">Glaciecola nitratireducens (strain JCM 12485 / KCTC 12276 / FR1064)</name>
    <dbReference type="NCBI Taxonomy" id="1085623"/>
    <lineage>
        <taxon>Bacteria</taxon>
        <taxon>Pseudomonadati</taxon>
        <taxon>Pseudomonadota</taxon>
        <taxon>Gammaproteobacteria</taxon>
        <taxon>Alteromonadales</taxon>
        <taxon>Alteromonadaceae</taxon>
        <taxon>Brumicola</taxon>
    </lineage>
</organism>
<protein>
    <submittedName>
        <fullName evidence="2">Lipoprotein</fullName>
    </submittedName>
</protein>
<sequence>MIKTIKLVSMLSVVALGLSGCAGSFVTKEEAFPKMYQARPVSILVIPAVNNTTAAEATEYYATTVAEPLTRMGYYVLPIEVTNRLIQEQGIVDGAQLASVDAGLFKTMYGADAIMYVTINQWDTSYFVVGGSVTVGIAYELVSTTSKEVLWQYADTVVVDTGGGNSGGGLIGAIISTAINTAMTDYVPLAKQVNYTALSTMPYGGYHAQSGMDQKAQAVNKNKAGVVAVSN</sequence>
<dbReference type="eggNOG" id="COG4380">
    <property type="taxonomic scope" value="Bacteria"/>
</dbReference>
<dbReference type="STRING" id="1085623.GNIT_2615"/>
<keyword evidence="2" id="KW-0449">Lipoprotein</keyword>
<dbReference type="EMBL" id="CP003060">
    <property type="protein sequence ID" value="AEP30712.1"/>
    <property type="molecule type" value="Genomic_DNA"/>
</dbReference>
<evidence type="ECO:0000313" key="2">
    <source>
        <dbReference type="EMBL" id="AEP30712.1"/>
    </source>
</evidence>
<dbReference type="Gene3D" id="3.40.50.10610">
    <property type="entry name" value="ABC-type transport auxiliary lipoprotein component"/>
    <property type="match status" value="1"/>
</dbReference>
<evidence type="ECO:0000313" key="3">
    <source>
        <dbReference type="Proteomes" id="UP000009282"/>
    </source>
</evidence>
<dbReference type="OrthoDB" id="1014694at2"/>
<proteinExistence type="predicted"/>
<gene>
    <name evidence="2" type="ordered locus">GNIT_2615</name>
</gene>
<reference evidence="2 3" key="1">
    <citation type="journal article" date="2011" name="J. Bacteriol.">
        <title>Complete genome sequence of seawater bacterium Glaciecola nitratireducens FR1064T.</title>
        <authorList>
            <person name="Bian F."/>
            <person name="Qin Q.L."/>
            <person name="Xie B.B."/>
            <person name="Shu Y.L."/>
            <person name="Zhang X.Y."/>
            <person name="Yu Y."/>
            <person name="Chen B."/>
            <person name="Chen X.L."/>
            <person name="Zhou B.C."/>
            <person name="Zhang Y.Z."/>
        </authorList>
    </citation>
    <scope>NUCLEOTIDE SEQUENCE [LARGE SCALE GENOMIC DNA]</scope>
    <source>
        <strain evidence="3">JCM 12485 / KCTC 12276 / FR1064</strain>
    </source>
</reference>
<keyword evidence="1" id="KW-0732">Signal</keyword>
<feature type="signal peptide" evidence="1">
    <location>
        <begin position="1"/>
        <end position="24"/>
    </location>
</feature>
<feature type="chain" id="PRO_5003467295" evidence="1">
    <location>
        <begin position="25"/>
        <end position="231"/>
    </location>
</feature>
<dbReference type="AlphaFoldDB" id="G4QI98"/>